<comment type="caution">
    <text evidence="3">The sequence shown here is derived from an EMBL/GenBank/DDBJ whole genome shotgun (WGS) entry which is preliminary data.</text>
</comment>
<evidence type="ECO:0000313" key="3">
    <source>
        <dbReference type="EMBL" id="MDC8012833.1"/>
    </source>
</evidence>
<dbReference type="SUPFAM" id="SSF52172">
    <property type="entry name" value="CheY-like"/>
    <property type="match status" value="1"/>
</dbReference>
<dbReference type="InterPro" id="IPR001789">
    <property type="entry name" value="Sig_transdc_resp-reg_receiver"/>
</dbReference>
<dbReference type="InterPro" id="IPR052893">
    <property type="entry name" value="TCS_response_regulator"/>
</dbReference>
<dbReference type="Pfam" id="PF00072">
    <property type="entry name" value="Response_reg"/>
    <property type="match status" value="1"/>
</dbReference>
<dbReference type="RefSeq" id="WP_263545251.1">
    <property type="nucleotide sequence ID" value="NZ_JAOVZO020000014.1"/>
</dbReference>
<keyword evidence="1" id="KW-0597">Phosphoprotein</keyword>
<name>A0A9X3YLC7_9GAMM</name>
<dbReference type="PANTHER" id="PTHR44520">
    <property type="entry name" value="RESPONSE REGULATOR RCP1-RELATED"/>
    <property type="match status" value="1"/>
</dbReference>
<evidence type="ECO:0000256" key="1">
    <source>
        <dbReference type="PROSITE-ProRule" id="PRU00169"/>
    </source>
</evidence>
<evidence type="ECO:0000259" key="2">
    <source>
        <dbReference type="PROSITE" id="PS50110"/>
    </source>
</evidence>
<dbReference type="PROSITE" id="PS50110">
    <property type="entry name" value="RESPONSE_REGULATORY"/>
    <property type="match status" value="1"/>
</dbReference>
<protein>
    <submittedName>
        <fullName evidence="3">Response regulator</fullName>
    </submittedName>
</protein>
<organism evidence="3 4">
    <name type="scientific">Tahibacter soli</name>
    <dbReference type="NCBI Taxonomy" id="2983605"/>
    <lineage>
        <taxon>Bacteria</taxon>
        <taxon>Pseudomonadati</taxon>
        <taxon>Pseudomonadota</taxon>
        <taxon>Gammaproteobacteria</taxon>
        <taxon>Lysobacterales</taxon>
        <taxon>Rhodanobacteraceae</taxon>
        <taxon>Tahibacter</taxon>
    </lineage>
</organism>
<accession>A0A9X3YLC7</accession>
<dbReference type="Gene3D" id="3.40.50.2300">
    <property type="match status" value="1"/>
</dbReference>
<dbReference type="SMART" id="SM00448">
    <property type="entry name" value="REC"/>
    <property type="match status" value="1"/>
</dbReference>
<dbReference type="CDD" id="cd17557">
    <property type="entry name" value="REC_Rcp-like"/>
    <property type="match status" value="1"/>
</dbReference>
<evidence type="ECO:0000313" key="4">
    <source>
        <dbReference type="Proteomes" id="UP001139971"/>
    </source>
</evidence>
<dbReference type="Proteomes" id="UP001139971">
    <property type="component" value="Unassembled WGS sequence"/>
</dbReference>
<sequence length="153" mass="16808">MTSMPRLDSSISVLLADDDPDDCRLTMEAFRAARIDNPMQFVEDGEVLLDYLKGRDRYAATAPPLPGLILLDLNMPRVDGREALAQIKSDPTLKHIPVVVLTTSSAEVDVARAYQAGCNSFIQKPGSFGALVEIASTLGRYWFSVVDLPEQPR</sequence>
<dbReference type="EMBL" id="JAOVZO020000014">
    <property type="protein sequence ID" value="MDC8012833.1"/>
    <property type="molecule type" value="Genomic_DNA"/>
</dbReference>
<dbReference type="AlphaFoldDB" id="A0A9X3YLC7"/>
<keyword evidence="4" id="KW-1185">Reference proteome</keyword>
<dbReference type="PANTHER" id="PTHR44520:SF2">
    <property type="entry name" value="RESPONSE REGULATOR RCP1"/>
    <property type="match status" value="1"/>
</dbReference>
<feature type="modified residue" description="4-aspartylphosphate" evidence="1">
    <location>
        <position position="72"/>
    </location>
</feature>
<proteinExistence type="predicted"/>
<dbReference type="GO" id="GO:0000160">
    <property type="term" value="P:phosphorelay signal transduction system"/>
    <property type="evidence" value="ECO:0007669"/>
    <property type="project" value="InterPro"/>
</dbReference>
<reference evidence="3" key="1">
    <citation type="submission" date="2023-02" db="EMBL/GenBank/DDBJ databases">
        <title>Tahibacter soli sp. nov. isolated from soil.</title>
        <authorList>
            <person name="Baek J.H."/>
            <person name="Lee J.K."/>
            <person name="Choi D.G."/>
            <person name="Jeon C.O."/>
        </authorList>
    </citation>
    <scope>NUCLEOTIDE SEQUENCE</scope>
    <source>
        <strain evidence="3">BL</strain>
    </source>
</reference>
<dbReference type="InterPro" id="IPR011006">
    <property type="entry name" value="CheY-like_superfamily"/>
</dbReference>
<feature type="domain" description="Response regulatory" evidence="2">
    <location>
        <begin position="12"/>
        <end position="139"/>
    </location>
</feature>
<gene>
    <name evidence="3" type="ORF">OD750_009780</name>
</gene>